<organism evidence="2 3">
    <name type="scientific">Lentinula raphanica</name>
    <dbReference type="NCBI Taxonomy" id="153919"/>
    <lineage>
        <taxon>Eukaryota</taxon>
        <taxon>Fungi</taxon>
        <taxon>Dikarya</taxon>
        <taxon>Basidiomycota</taxon>
        <taxon>Agaricomycotina</taxon>
        <taxon>Agaricomycetes</taxon>
        <taxon>Agaricomycetidae</taxon>
        <taxon>Agaricales</taxon>
        <taxon>Marasmiineae</taxon>
        <taxon>Omphalotaceae</taxon>
        <taxon>Lentinula</taxon>
    </lineage>
</organism>
<dbReference type="Proteomes" id="UP001163846">
    <property type="component" value="Unassembled WGS sequence"/>
</dbReference>
<evidence type="ECO:0000256" key="1">
    <source>
        <dbReference type="SAM" id="MobiDB-lite"/>
    </source>
</evidence>
<dbReference type="GO" id="GO:0006310">
    <property type="term" value="P:DNA recombination"/>
    <property type="evidence" value="ECO:0007669"/>
    <property type="project" value="InterPro"/>
</dbReference>
<evidence type="ECO:0000313" key="2">
    <source>
        <dbReference type="EMBL" id="KAJ3832094.1"/>
    </source>
</evidence>
<feature type="region of interest" description="Disordered" evidence="1">
    <location>
        <begin position="31"/>
        <end position="70"/>
    </location>
</feature>
<dbReference type="Gene3D" id="1.10.443.10">
    <property type="entry name" value="Intergrase catalytic core"/>
    <property type="match status" value="1"/>
</dbReference>
<evidence type="ECO:0000313" key="3">
    <source>
        <dbReference type="Proteomes" id="UP001163846"/>
    </source>
</evidence>
<reference evidence="2" key="1">
    <citation type="submission" date="2022-08" db="EMBL/GenBank/DDBJ databases">
        <authorList>
            <consortium name="DOE Joint Genome Institute"/>
            <person name="Min B."/>
            <person name="Riley R."/>
            <person name="Sierra-Patev S."/>
            <person name="Naranjo-Ortiz M."/>
            <person name="Looney B."/>
            <person name="Konkel Z."/>
            <person name="Slot J.C."/>
            <person name="Sakamoto Y."/>
            <person name="Steenwyk J.L."/>
            <person name="Rokas A."/>
            <person name="Carro J."/>
            <person name="Camarero S."/>
            <person name="Ferreira P."/>
            <person name="Molpeceres G."/>
            <person name="Ruiz-Duenas F.J."/>
            <person name="Serrano A."/>
            <person name="Henrissat B."/>
            <person name="Drula E."/>
            <person name="Hughes K.W."/>
            <person name="Mata J.L."/>
            <person name="Ishikawa N.K."/>
            <person name="Vargas-Isla R."/>
            <person name="Ushijima S."/>
            <person name="Smith C.A."/>
            <person name="Ahrendt S."/>
            <person name="Andreopoulos W."/>
            <person name="He G."/>
            <person name="Labutti K."/>
            <person name="Lipzen A."/>
            <person name="Ng V."/>
            <person name="Sandor L."/>
            <person name="Barry K."/>
            <person name="Martinez A.T."/>
            <person name="Xiao Y."/>
            <person name="Gibbons J.G."/>
            <person name="Terashima K."/>
            <person name="Hibbett D.S."/>
            <person name="Grigoriev I.V."/>
        </authorList>
    </citation>
    <scope>NUCLEOTIDE SEQUENCE</scope>
    <source>
        <strain evidence="2">TFB9207</strain>
    </source>
</reference>
<gene>
    <name evidence="2" type="ORF">F5878DRAFT_671171</name>
</gene>
<dbReference type="EMBL" id="MU807084">
    <property type="protein sequence ID" value="KAJ3832094.1"/>
    <property type="molecule type" value="Genomic_DNA"/>
</dbReference>
<dbReference type="GO" id="GO:0015074">
    <property type="term" value="P:DNA integration"/>
    <property type="evidence" value="ECO:0007669"/>
    <property type="project" value="InterPro"/>
</dbReference>
<dbReference type="InterPro" id="IPR013762">
    <property type="entry name" value="Integrase-like_cat_sf"/>
</dbReference>
<feature type="compositionally biased region" description="Polar residues" evidence="1">
    <location>
        <begin position="31"/>
        <end position="42"/>
    </location>
</feature>
<sequence>MQPNIIVTNIYQNKPSQAPLNIQINSTANTQKVPVQPRQNEPAQDHSHRTRQTPSTTPYPKTSHRASTELEPHALRVLRLAASPGTIRQIQQVDRFLLWCAHRDITLTDVSPPSEILLCNYFSTFSSRTSMAMAKCHSNAIKQWVERRGLRWTGALLLDSIMKGINNTAQTTSQIISSTPVRLDNLRLLVDHTNSVRQHFIACRNAIASTAFYGMLILSEILFDPNATEYRIPKVQDLALNFERNQYTLHLPRTKAQPCNGEIITLPRLQSRTDPIYHLQEHISVNKLSPTDDLFSYRCPNGTLIHMRELAFLEECNHVWSKYNVSKKTDRCFKTGGTTYHLASCVDSKVVQTMGRWDSDWFLHDLNWDDIEAVIGVHLKTLATTRILY</sequence>
<name>A0AA38U4A1_9AGAR</name>
<dbReference type="AlphaFoldDB" id="A0AA38U4A1"/>
<keyword evidence="3" id="KW-1185">Reference proteome</keyword>
<comment type="caution">
    <text evidence="2">The sequence shown here is derived from an EMBL/GenBank/DDBJ whole genome shotgun (WGS) entry which is preliminary data.</text>
</comment>
<protein>
    <submittedName>
        <fullName evidence="2">Uncharacterized protein</fullName>
    </submittedName>
</protein>
<accession>A0AA38U4A1</accession>
<dbReference type="GO" id="GO:0003677">
    <property type="term" value="F:DNA binding"/>
    <property type="evidence" value="ECO:0007669"/>
    <property type="project" value="InterPro"/>
</dbReference>
<proteinExistence type="predicted"/>